<dbReference type="GO" id="GO:0003735">
    <property type="term" value="F:structural constituent of ribosome"/>
    <property type="evidence" value="ECO:0007669"/>
    <property type="project" value="InterPro"/>
</dbReference>
<protein>
    <recommendedName>
        <fullName evidence="4">Small ribosomal subunit protein bS18m</fullName>
    </recommendedName>
</protein>
<dbReference type="GO" id="GO:0005763">
    <property type="term" value="C:mitochondrial small ribosomal subunit"/>
    <property type="evidence" value="ECO:0007669"/>
    <property type="project" value="TreeGrafter"/>
</dbReference>
<dbReference type="GO" id="GO:0032543">
    <property type="term" value="P:mitochondrial translation"/>
    <property type="evidence" value="ECO:0007669"/>
    <property type="project" value="TreeGrafter"/>
</dbReference>
<evidence type="ECO:0000313" key="6">
    <source>
        <dbReference type="EMBL" id="OCF60924.1"/>
    </source>
</evidence>
<keyword evidence="2 6" id="KW-0689">Ribosomal protein</keyword>
<organism evidence="6 7">
    <name type="scientific">Kwoniella mangroviensis CBS 10435</name>
    <dbReference type="NCBI Taxonomy" id="1331196"/>
    <lineage>
        <taxon>Eukaryota</taxon>
        <taxon>Fungi</taxon>
        <taxon>Dikarya</taxon>
        <taxon>Basidiomycota</taxon>
        <taxon>Agaricomycotina</taxon>
        <taxon>Tremellomycetes</taxon>
        <taxon>Tremellales</taxon>
        <taxon>Cryptococcaceae</taxon>
        <taxon>Kwoniella</taxon>
    </lineage>
</organism>
<reference evidence="6 7" key="1">
    <citation type="submission" date="2013-07" db="EMBL/GenBank/DDBJ databases">
        <title>The Genome Sequence of Kwoniella mangroviensis CBS10435.</title>
        <authorList>
            <consortium name="The Broad Institute Genome Sequencing Platform"/>
            <person name="Cuomo C."/>
            <person name="Litvintseva A."/>
            <person name="Chen Y."/>
            <person name="Heitman J."/>
            <person name="Sun S."/>
            <person name="Springer D."/>
            <person name="Dromer F."/>
            <person name="Young S.K."/>
            <person name="Zeng Q."/>
            <person name="Gargeya S."/>
            <person name="Fitzgerald M."/>
            <person name="Abouelleil A."/>
            <person name="Alvarado L."/>
            <person name="Berlin A.M."/>
            <person name="Chapman S.B."/>
            <person name="Dewar J."/>
            <person name="Goldberg J."/>
            <person name="Griggs A."/>
            <person name="Gujja S."/>
            <person name="Hansen M."/>
            <person name="Howarth C."/>
            <person name="Imamovic A."/>
            <person name="Larimer J."/>
            <person name="McCowan C."/>
            <person name="Murphy C."/>
            <person name="Pearson M."/>
            <person name="Priest M."/>
            <person name="Roberts A."/>
            <person name="Saif S."/>
            <person name="Shea T."/>
            <person name="Sykes S."/>
            <person name="Wortman J."/>
            <person name="Nusbaum C."/>
            <person name="Birren B."/>
        </authorList>
    </citation>
    <scope>NUCLEOTIDE SEQUENCE [LARGE SCALE GENOMIC DNA]</scope>
    <source>
        <strain evidence="6 7">CBS 10435</strain>
    </source>
</reference>
<dbReference type="InterPro" id="IPR001648">
    <property type="entry name" value="Ribosomal_bS18"/>
</dbReference>
<evidence type="ECO:0000256" key="2">
    <source>
        <dbReference type="ARBA" id="ARBA00022980"/>
    </source>
</evidence>
<proteinExistence type="inferred from homology"/>
<evidence type="ECO:0000256" key="1">
    <source>
        <dbReference type="ARBA" id="ARBA00005589"/>
    </source>
</evidence>
<comment type="similarity">
    <text evidence="1">Belongs to the bacterial ribosomal protein bS18 family.</text>
</comment>
<dbReference type="InterPro" id="IPR036870">
    <property type="entry name" value="Ribosomal_bS18_sf"/>
</dbReference>
<evidence type="ECO:0000313" key="7">
    <source>
        <dbReference type="Proteomes" id="UP000092583"/>
    </source>
</evidence>
<dbReference type="EMBL" id="KI669459">
    <property type="protein sequence ID" value="OCF60924.1"/>
    <property type="molecule type" value="Genomic_DNA"/>
</dbReference>
<dbReference type="PANTHER" id="PTHR13479:SF40">
    <property type="entry name" value="SMALL RIBOSOMAL SUBUNIT PROTEIN BS18M"/>
    <property type="match status" value="1"/>
</dbReference>
<dbReference type="SUPFAM" id="SSF46911">
    <property type="entry name" value="Ribosomal protein S18"/>
    <property type="match status" value="1"/>
</dbReference>
<evidence type="ECO:0000256" key="5">
    <source>
        <dbReference type="SAM" id="MobiDB-lite"/>
    </source>
</evidence>
<dbReference type="Gene3D" id="4.10.640.10">
    <property type="entry name" value="Ribosomal protein S18"/>
    <property type="match status" value="1"/>
</dbReference>
<reference evidence="7" key="2">
    <citation type="submission" date="2013-12" db="EMBL/GenBank/DDBJ databases">
        <title>Evolution of pathogenesis and genome organization in the Tremellales.</title>
        <authorList>
            <person name="Cuomo C."/>
            <person name="Litvintseva A."/>
            <person name="Heitman J."/>
            <person name="Chen Y."/>
            <person name="Sun S."/>
            <person name="Springer D."/>
            <person name="Dromer F."/>
            <person name="Young S."/>
            <person name="Zeng Q."/>
            <person name="Chapman S."/>
            <person name="Gujja S."/>
            <person name="Saif S."/>
            <person name="Birren B."/>
        </authorList>
    </citation>
    <scope>NUCLEOTIDE SEQUENCE [LARGE SCALE GENOMIC DNA]</scope>
    <source>
        <strain evidence="7">CBS 10435</strain>
    </source>
</reference>
<evidence type="ECO:0000256" key="3">
    <source>
        <dbReference type="ARBA" id="ARBA00023274"/>
    </source>
</evidence>
<evidence type="ECO:0000256" key="4">
    <source>
        <dbReference type="ARBA" id="ARBA00035264"/>
    </source>
</evidence>
<keyword evidence="3" id="KW-0687">Ribonucleoprotein</keyword>
<sequence length="189" mass="20750">MVRPPLSIRLLHTSLAHRAPTGAGPSISARDSLASVLSSASADEATRRLFDSMTSRVRTEADEKRKSFRAGSYAPPHSLTSSSLYPEPRPYAKAPLLGPSKKIATKIDPFHLSQTSPLDYDLNPHFALQFVNPMGKIKSRAETGLTWKNQRKIGKLVRRSRAMGLISRWSNQPVQGGVATSDGRIIGRY</sequence>
<keyword evidence="7" id="KW-1185">Reference proteome</keyword>
<dbReference type="PANTHER" id="PTHR13479">
    <property type="entry name" value="30S RIBOSOMAL PROTEIN S18"/>
    <property type="match status" value="1"/>
</dbReference>
<dbReference type="Pfam" id="PF01084">
    <property type="entry name" value="Ribosomal_S18"/>
    <property type="match status" value="1"/>
</dbReference>
<dbReference type="AlphaFoldDB" id="A0A1B9IZT2"/>
<dbReference type="Proteomes" id="UP000092583">
    <property type="component" value="Unassembled WGS sequence"/>
</dbReference>
<accession>A0A1B9IZT2</accession>
<dbReference type="STRING" id="1331196.A0A1B9IZT2"/>
<name>A0A1B9IZT2_9TREE</name>
<dbReference type="GO" id="GO:0070181">
    <property type="term" value="F:small ribosomal subunit rRNA binding"/>
    <property type="evidence" value="ECO:0007669"/>
    <property type="project" value="TreeGrafter"/>
</dbReference>
<feature type="region of interest" description="Disordered" evidence="5">
    <location>
        <begin position="55"/>
        <end position="86"/>
    </location>
</feature>
<dbReference type="OrthoDB" id="21463at2759"/>
<gene>
    <name evidence="6" type="ORF">L486_00568</name>
</gene>